<organism evidence="1 2">
    <name type="scientific">Bowmanella yangjiangensis</name>
    <dbReference type="NCBI Taxonomy" id="2811230"/>
    <lineage>
        <taxon>Bacteria</taxon>
        <taxon>Pseudomonadati</taxon>
        <taxon>Pseudomonadota</taxon>
        <taxon>Gammaproteobacteria</taxon>
        <taxon>Alteromonadales</taxon>
        <taxon>Alteromonadaceae</taxon>
        <taxon>Bowmanella</taxon>
    </lineage>
</organism>
<evidence type="ECO:0000313" key="1">
    <source>
        <dbReference type="EMBL" id="MBN7820775.1"/>
    </source>
</evidence>
<gene>
    <name evidence="1" type="ORF">J0A65_12930</name>
</gene>
<sequence length="172" mass="19372">MNSPDDLKHDELKGEAIFFTGAALVGGTKLVYDVGKDLYTRFKAKEKLFVQLIGSHFEDGCHVIRCRVANAYMHGISIAGVDIVDIHEEDFVVMAHNPIREIGFSSNIDTPAQFPIMLVPVSSCDWLININEITHQGIRKIRGIELVVRYATIDSLSDFQEIRQKVRLQWGS</sequence>
<comment type="caution">
    <text evidence="1">The sequence shown here is derived from an EMBL/GenBank/DDBJ whole genome shotgun (WGS) entry which is preliminary data.</text>
</comment>
<reference evidence="1 2" key="1">
    <citation type="submission" date="2021-03" db="EMBL/GenBank/DDBJ databases">
        <title>novel species isolated from a fishpond in China.</title>
        <authorList>
            <person name="Lu H."/>
            <person name="Cai Z."/>
        </authorList>
    </citation>
    <scope>NUCLEOTIDE SEQUENCE [LARGE SCALE GENOMIC DNA]</scope>
    <source>
        <strain evidence="1 2">Y57</strain>
    </source>
</reference>
<dbReference type="Proteomes" id="UP000663992">
    <property type="component" value="Unassembled WGS sequence"/>
</dbReference>
<accession>A0ABS3CUL9</accession>
<protein>
    <submittedName>
        <fullName evidence="1">Uncharacterized protein</fullName>
    </submittedName>
</protein>
<dbReference type="EMBL" id="JAFKCS010000012">
    <property type="protein sequence ID" value="MBN7820775.1"/>
    <property type="molecule type" value="Genomic_DNA"/>
</dbReference>
<keyword evidence="2" id="KW-1185">Reference proteome</keyword>
<evidence type="ECO:0000313" key="2">
    <source>
        <dbReference type="Proteomes" id="UP000663992"/>
    </source>
</evidence>
<proteinExistence type="predicted"/>
<name>A0ABS3CUL9_9ALTE</name>
<dbReference type="RefSeq" id="WP_206594607.1">
    <property type="nucleotide sequence ID" value="NZ_JAFKCS010000012.1"/>
</dbReference>